<dbReference type="Pfam" id="PF00076">
    <property type="entry name" value="RRM_1"/>
    <property type="match status" value="1"/>
</dbReference>
<dbReference type="EMBL" id="LIAE01006620">
    <property type="protein sequence ID" value="PAV86895.1"/>
    <property type="molecule type" value="Genomic_DNA"/>
</dbReference>
<feature type="compositionally biased region" description="Polar residues" evidence="5">
    <location>
        <begin position="1"/>
        <end position="11"/>
    </location>
</feature>
<keyword evidence="8" id="KW-1185">Reference proteome</keyword>
<dbReference type="InterPro" id="IPR047131">
    <property type="entry name" value="RBFOX1-like"/>
</dbReference>
<comment type="caution">
    <text evidence="7">The sequence shown here is derived from an EMBL/GenBank/DDBJ whole genome shotgun (WGS) entry which is preliminary data.</text>
</comment>
<dbReference type="InterPro" id="IPR035979">
    <property type="entry name" value="RBD_domain_sf"/>
</dbReference>
<proteinExistence type="predicted"/>
<evidence type="ECO:0000256" key="4">
    <source>
        <dbReference type="PROSITE-ProRule" id="PRU00176"/>
    </source>
</evidence>
<dbReference type="OrthoDB" id="5382468at2759"/>
<dbReference type="GO" id="GO:0007399">
    <property type="term" value="P:nervous system development"/>
    <property type="evidence" value="ECO:0007669"/>
    <property type="project" value="InterPro"/>
</dbReference>
<dbReference type="GO" id="GO:0005634">
    <property type="term" value="C:nucleus"/>
    <property type="evidence" value="ECO:0007669"/>
    <property type="project" value="UniProtKB-SubCell"/>
</dbReference>
<dbReference type="Gene3D" id="3.30.70.330">
    <property type="match status" value="1"/>
</dbReference>
<gene>
    <name evidence="7" type="ORF">WR25_21640</name>
</gene>
<dbReference type="SMART" id="SM00360">
    <property type="entry name" value="RRM"/>
    <property type="match status" value="1"/>
</dbReference>
<evidence type="ECO:0000313" key="7">
    <source>
        <dbReference type="EMBL" id="PAV86895.1"/>
    </source>
</evidence>
<dbReference type="STRING" id="2018661.A0A2A2LLC1"/>
<organism evidence="7 8">
    <name type="scientific">Diploscapter pachys</name>
    <dbReference type="NCBI Taxonomy" id="2018661"/>
    <lineage>
        <taxon>Eukaryota</taxon>
        <taxon>Metazoa</taxon>
        <taxon>Ecdysozoa</taxon>
        <taxon>Nematoda</taxon>
        <taxon>Chromadorea</taxon>
        <taxon>Rhabditida</taxon>
        <taxon>Rhabditina</taxon>
        <taxon>Rhabditomorpha</taxon>
        <taxon>Rhabditoidea</taxon>
        <taxon>Rhabditidae</taxon>
        <taxon>Diploscapter</taxon>
    </lineage>
</organism>
<dbReference type="PANTHER" id="PTHR15597">
    <property type="entry name" value="ATAXIN 2-BINDING PROTEIN 1-RELATED"/>
    <property type="match status" value="1"/>
</dbReference>
<feature type="region of interest" description="Disordered" evidence="5">
    <location>
        <begin position="470"/>
        <end position="514"/>
    </location>
</feature>
<feature type="domain" description="RRM" evidence="6">
    <location>
        <begin position="97"/>
        <end position="173"/>
    </location>
</feature>
<evidence type="ECO:0000259" key="6">
    <source>
        <dbReference type="PROSITE" id="PS50102"/>
    </source>
</evidence>
<keyword evidence="2 4" id="KW-0694">RNA-binding</keyword>
<dbReference type="PANTHER" id="PTHR15597:SF44">
    <property type="entry name" value="PIP-1"/>
    <property type="match status" value="1"/>
</dbReference>
<dbReference type="GO" id="GO:0000381">
    <property type="term" value="P:regulation of alternative mRNA splicing, via spliceosome"/>
    <property type="evidence" value="ECO:0007669"/>
    <property type="project" value="InterPro"/>
</dbReference>
<dbReference type="SUPFAM" id="SSF54928">
    <property type="entry name" value="RNA-binding domain, RBD"/>
    <property type="match status" value="1"/>
</dbReference>
<name>A0A2A2LLC1_9BILA</name>
<evidence type="ECO:0000256" key="3">
    <source>
        <dbReference type="ARBA" id="ARBA00023242"/>
    </source>
</evidence>
<dbReference type="InterPro" id="IPR000504">
    <property type="entry name" value="RRM_dom"/>
</dbReference>
<dbReference type="AlphaFoldDB" id="A0A2A2LLC1"/>
<dbReference type="PROSITE" id="PS50102">
    <property type="entry name" value="RRM"/>
    <property type="match status" value="1"/>
</dbReference>
<evidence type="ECO:0000256" key="1">
    <source>
        <dbReference type="ARBA" id="ARBA00004123"/>
    </source>
</evidence>
<dbReference type="Proteomes" id="UP000218231">
    <property type="component" value="Unassembled WGS sequence"/>
</dbReference>
<keyword evidence="3" id="KW-0539">Nucleus</keyword>
<dbReference type="GO" id="GO:0003729">
    <property type="term" value="F:mRNA binding"/>
    <property type="evidence" value="ECO:0007669"/>
    <property type="project" value="TreeGrafter"/>
</dbReference>
<sequence>MEQFVPLSSESAMPVSHPSLSHSHSTHSLHSIASDLFASDGPPSTRSQSNVAAAVGWESYVAELGKDKVTLLSSNARPAVPISVKPKTKEPEEFTDNRIYVSNIPFSFREIDLANMFTPYGRVVNVEIVMNERGSKGFGFVTLDNREGCERARGELHGCHVQGRIIEVRKATPSRRKGISPQHWLSAVPNEGKFIPQPFLDRHVSALLYINDLPIWVSEFFLIIFSACSFISFFELGMISKSTELPDVTWLQRFISREVERQAQEQQRRAYDHGVTQLMAGLVRTGQIQGEIPGMQHGDLHSLQLPYTGLTPSSPLRRSPPRTAPCSPFIRSDYVSSSPVHPVHSAAVSHSASAFMFPPPPLSAHSQQPWMNPVPLHSASASNPWPQPMESARSGQSVLSFSSSFPFFVKPSNSSSTSSIFSNLQLPLSFAPSLTTPSASGSESTCFDSNGLDSTLQPLPFSPSHFLSSASQFGPIGTRPPSAKSSASTDEGIHMGSGDGNTTMENGKSSRAESTLSAAAEATISPVEKTEQGEETFVMQSVLDALPEMNELNGNGHAGGDSH</sequence>
<evidence type="ECO:0000256" key="2">
    <source>
        <dbReference type="ARBA" id="ARBA00022884"/>
    </source>
</evidence>
<evidence type="ECO:0000313" key="8">
    <source>
        <dbReference type="Proteomes" id="UP000218231"/>
    </source>
</evidence>
<protein>
    <recommendedName>
        <fullName evidence="6">RRM domain-containing protein</fullName>
    </recommendedName>
</protein>
<accession>A0A2A2LLC1</accession>
<comment type="subcellular location">
    <subcellularLocation>
        <location evidence="1">Nucleus</location>
    </subcellularLocation>
</comment>
<evidence type="ECO:0000256" key="5">
    <source>
        <dbReference type="SAM" id="MobiDB-lite"/>
    </source>
</evidence>
<feature type="compositionally biased region" description="Low complexity" evidence="5">
    <location>
        <begin position="16"/>
        <end position="25"/>
    </location>
</feature>
<dbReference type="InterPro" id="IPR012677">
    <property type="entry name" value="Nucleotide-bd_a/b_plait_sf"/>
</dbReference>
<reference evidence="7 8" key="1">
    <citation type="journal article" date="2017" name="Curr. Biol.">
        <title>Genome architecture and evolution of a unichromosomal asexual nematode.</title>
        <authorList>
            <person name="Fradin H."/>
            <person name="Zegar C."/>
            <person name="Gutwein M."/>
            <person name="Lucas J."/>
            <person name="Kovtun M."/>
            <person name="Corcoran D."/>
            <person name="Baugh L.R."/>
            <person name="Kiontke K."/>
            <person name="Gunsalus K."/>
            <person name="Fitch D.H."/>
            <person name="Piano F."/>
        </authorList>
    </citation>
    <scope>NUCLEOTIDE SEQUENCE [LARGE SCALE GENOMIC DNA]</scope>
    <source>
        <strain evidence="7">PF1309</strain>
    </source>
</reference>
<feature type="region of interest" description="Disordered" evidence="5">
    <location>
        <begin position="1"/>
        <end position="25"/>
    </location>
</feature>
<dbReference type="GO" id="GO:0005737">
    <property type="term" value="C:cytoplasm"/>
    <property type="evidence" value="ECO:0007669"/>
    <property type="project" value="TreeGrafter"/>
</dbReference>